<evidence type="ECO:0008006" key="3">
    <source>
        <dbReference type="Google" id="ProtNLM"/>
    </source>
</evidence>
<organism evidence="1 2">
    <name type="scientific">Propionigenium maris DSM 9537</name>
    <dbReference type="NCBI Taxonomy" id="1123000"/>
    <lineage>
        <taxon>Bacteria</taxon>
        <taxon>Fusobacteriati</taxon>
        <taxon>Fusobacteriota</taxon>
        <taxon>Fusobacteriia</taxon>
        <taxon>Fusobacteriales</taxon>
        <taxon>Fusobacteriaceae</taxon>
        <taxon>Propionigenium</taxon>
    </lineage>
</organism>
<gene>
    <name evidence="1" type="ORF">PM10SUCC1_29880</name>
</gene>
<reference evidence="1" key="1">
    <citation type="submission" date="2022-12" db="EMBL/GenBank/DDBJ databases">
        <title>Reference genome sequencing for broad-spectrum identification of bacterial and archaeal isolates by mass spectrometry.</title>
        <authorList>
            <person name="Sekiguchi Y."/>
            <person name="Tourlousse D.M."/>
        </authorList>
    </citation>
    <scope>NUCLEOTIDE SEQUENCE</scope>
    <source>
        <strain evidence="1">10succ1</strain>
    </source>
</reference>
<keyword evidence="2" id="KW-1185">Reference proteome</keyword>
<dbReference type="Gene3D" id="2.60.40.1120">
    <property type="entry name" value="Carboxypeptidase-like, regulatory domain"/>
    <property type="match status" value="2"/>
</dbReference>
<dbReference type="InterPro" id="IPR008969">
    <property type="entry name" value="CarboxyPept-like_regulatory"/>
</dbReference>
<proteinExistence type="predicted"/>
<accession>A0A9W6GLU7</accession>
<dbReference type="Proteomes" id="UP001144471">
    <property type="component" value="Unassembled WGS sequence"/>
</dbReference>
<dbReference type="AlphaFoldDB" id="A0A9W6GLU7"/>
<sequence length="515" mass="59023">MLRKFFLITCIFLLYNISFSENKLNFIFNVSRGYMEYTNLDTQVKYGLNYSGGRASLDLEEGRYKFQFFSPDYHTKEMLITSDGSYRSYSVELERRESSFFISIIESRKQEVYLSHRPVNRGRTLEGAKVIFYQNNEPVKSLEVHSLLEPLNIEHGYYDISLVMGGKTIFRIQRFPINDKGGKFINFFASPPQVNVKGILKVGDMSLGGAKVTFTDVDNNSYSMKSDFSGEFSGYLPAKKYQIKVERFGYKLKKEVNLLYEFTSQVSSYNLRLELEEVPSIIGGRVFDDLGVPIEEARVTMKTEDQVFETFTDSYGRFRGETPAGIVFIKVEKGGYFHHGIVQKIEKSSTISNLEIRVARQVFSLRGIVSDGVSPIKRRRLDLIDEEGRRFDSTLSGDNGYFEFLDIPATREFYIYTSVEGYRSYSSEPFALDKNEENFNIILDPMGSKVILQIMKEPNLPLEETTVLINGKEKTTDANGMIYTEPSTVPLTVSVKGVTKTLEVTDKQEIYELKF</sequence>
<comment type="caution">
    <text evidence="1">The sequence shown here is derived from an EMBL/GenBank/DDBJ whole genome shotgun (WGS) entry which is preliminary data.</text>
</comment>
<evidence type="ECO:0000313" key="2">
    <source>
        <dbReference type="Proteomes" id="UP001144471"/>
    </source>
</evidence>
<name>A0A9W6GLU7_9FUSO</name>
<dbReference type="SUPFAM" id="SSF49464">
    <property type="entry name" value="Carboxypeptidase regulatory domain-like"/>
    <property type="match status" value="1"/>
</dbReference>
<dbReference type="RefSeq" id="WP_281837116.1">
    <property type="nucleotide sequence ID" value="NZ_BSDY01000018.1"/>
</dbReference>
<dbReference type="EMBL" id="BSDY01000018">
    <property type="protein sequence ID" value="GLI57474.1"/>
    <property type="molecule type" value="Genomic_DNA"/>
</dbReference>
<protein>
    <recommendedName>
        <fullName evidence="3">Carboxypeptidase regulatory-like domain-containing protein</fullName>
    </recommendedName>
</protein>
<evidence type="ECO:0000313" key="1">
    <source>
        <dbReference type="EMBL" id="GLI57474.1"/>
    </source>
</evidence>